<feature type="chain" id="PRO_5037204735" description="Protein SirB1 N-terminal domain-containing protein" evidence="2">
    <location>
        <begin position="27"/>
        <end position="347"/>
    </location>
</feature>
<dbReference type="RefSeq" id="WP_187083245.1">
    <property type="nucleotide sequence ID" value="NZ_JACORU010000007.1"/>
</dbReference>
<comment type="caution">
    <text evidence="4">The sequence shown here is derived from an EMBL/GenBank/DDBJ whole genome shotgun (WGS) entry which is preliminary data.</text>
</comment>
<feature type="signal peptide" evidence="2">
    <location>
        <begin position="1"/>
        <end position="26"/>
    </location>
</feature>
<comment type="similarity">
    <text evidence="1">Belongs to the UPF0162 family.</text>
</comment>
<dbReference type="Proteomes" id="UP000596827">
    <property type="component" value="Unassembled WGS sequence"/>
</dbReference>
<feature type="domain" description="Protein SirB1 N-terminal" evidence="3">
    <location>
        <begin position="73"/>
        <end position="193"/>
    </location>
</feature>
<dbReference type="InterPro" id="IPR032698">
    <property type="entry name" value="SirB1_N"/>
</dbReference>
<protein>
    <recommendedName>
        <fullName evidence="3">Protein SirB1 N-terminal domain-containing protein</fullName>
    </recommendedName>
</protein>
<evidence type="ECO:0000313" key="5">
    <source>
        <dbReference type="Proteomes" id="UP000596827"/>
    </source>
</evidence>
<keyword evidence="2" id="KW-0732">Signal</keyword>
<proteinExistence type="inferred from homology"/>
<evidence type="ECO:0000256" key="2">
    <source>
        <dbReference type="SAM" id="SignalP"/>
    </source>
</evidence>
<organism evidence="4 5">
    <name type="scientific">Ramlibacter albus</name>
    <dbReference type="NCBI Taxonomy" id="2079448"/>
    <lineage>
        <taxon>Bacteria</taxon>
        <taxon>Pseudomonadati</taxon>
        <taxon>Pseudomonadota</taxon>
        <taxon>Betaproteobacteria</taxon>
        <taxon>Burkholderiales</taxon>
        <taxon>Comamonadaceae</taxon>
        <taxon>Ramlibacter</taxon>
    </lineage>
</organism>
<dbReference type="Pfam" id="PF13369">
    <property type="entry name" value="Transglut_core2"/>
    <property type="match status" value="1"/>
</dbReference>
<keyword evidence="5" id="KW-1185">Reference proteome</keyword>
<evidence type="ECO:0000256" key="1">
    <source>
        <dbReference type="ARBA" id="ARBA00007100"/>
    </source>
</evidence>
<accession>A0A923MAC8</accession>
<evidence type="ECO:0000313" key="4">
    <source>
        <dbReference type="EMBL" id="MBC5766773.1"/>
    </source>
</evidence>
<dbReference type="AlphaFoldDB" id="A0A923MAC8"/>
<reference evidence="4" key="1">
    <citation type="submission" date="2020-08" db="EMBL/GenBank/DDBJ databases">
        <title>Ramlibacter sp. GTP1 16S ribosomal RNA gene genome sequencing and assembly.</title>
        <authorList>
            <person name="Kang M."/>
        </authorList>
    </citation>
    <scope>NUCLEOTIDE SEQUENCE</scope>
    <source>
        <strain evidence="4">GTP1</strain>
    </source>
</reference>
<dbReference type="EMBL" id="JACORU010000007">
    <property type="protein sequence ID" value="MBC5766773.1"/>
    <property type="molecule type" value="Genomic_DNA"/>
</dbReference>
<sequence length="347" mass="38722">MRATQVAVLRMVLAALWLLAVAQASAQVAYVTRHPAIRALRSELDTPEDQIDFAKAKVAIDRIVDPSIDAQATLTQIDAMAAQVRAMLPPTATGEQRAGALRAFLYDAGPWNRGLVFGYNFAHPDGTHISDKLLANYIRTRKGNCVSMPFLYIALAQKLDLTARAALAPSHVFAKLLDDKGTWHNIEATSGGYTRRDILYRQDHPMTDTALANGVYMRTLTKRETVVAMAHVVAEMYAEMGNAEMLVAASEVILERSPKDVDALLHKGYAHVLMIRQRFASKYPTPRDIPVEERDEYRRLRAIADLWYDRAEALGWRMPTKEDDARYLANVRGAAAAAKKQNMEKSR</sequence>
<gene>
    <name evidence="4" type="ORF">H8R02_20075</name>
</gene>
<name>A0A923MAC8_9BURK</name>
<evidence type="ECO:0000259" key="3">
    <source>
        <dbReference type="Pfam" id="PF13369"/>
    </source>
</evidence>